<name>A0A7J6M9Q5_PEROL</name>
<organism evidence="3 5">
    <name type="scientific">Perkinsus olseni</name>
    <name type="common">Perkinsus atlanticus</name>
    <dbReference type="NCBI Taxonomy" id="32597"/>
    <lineage>
        <taxon>Eukaryota</taxon>
        <taxon>Sar</taxon>
        <taxon>Alveolata</taxon>
        <taxon>Perkinsozoa</taxon>
        <taxon>Perkinsea</taxon>
        <taxon>Perkinsida</taxon>
        <taxon>Perkinsidae</taxon>
        <taxon>Perkinsus</taxon>
    </lineage>
</organism>
<dbReference type="CDD" id="cd17039">
    <property type="entry name" value="Ubl_ubiquitin_like"/>
    <property type="match status" value="1"/>
</dbReference>
<dbReference type="Gene3D" id="3.10.20.90">
    <property type="entry name" value="Phosphatidylinositol 3-kinase Catalytic Subunit, Chain A, domain 1"/>
    <property type="match status" value="1"/>
</dbReference>
<comment type="caution">
    <text evidence="3">The sequence shown here is derived from an EMBL/GenBank/DDBJ whole genome shotgun (WGS) entry which is preliminary data.</text>
</comment>
<protein>
    <recommendedName>
        <fullName evidence="1">Ubiquitin-like domain-containing protein</fullName>
    </recommendedName>
</protein>
<dbReference type="InterPro" id="IPR029071">
    <property type="entry name" value="Ubiquitin-like_domsf"/>
</dbReference>
<dbReference type="SMART" id="SM00213">
    <property type="entry name" value="UBQ"/>
    <property type="match status" value="1"/>
</dbReference>
<accession>A0A7J6M9Q5</accession>
<sequence length="161" mass="18196">MQIFASGIDACPVAVDVEADELIAELRMDLADKTGIDRTDIKIVFNSKIMDDDDTLVECGIDNMSTVRVLLPLKGGHIPHPVKYFGPRRYGRYVYGMNRPPVLRQVKDWIDWTGWNSVFGGFSFQVAFGLMIVSGVYLNNYRATNTLYYTNKPDNQDILGH</sequence>
<dbReference type="EMBL" id="JABANN010000163">
    <property type="protein sequence ID" value="KAF4668322.1"/>
    <property type="molecule type" value="Genomic_DNA"/>
</dbReference>
<evidence type="ECO:0000259" key="1">
    <source>
        <dbReference type="PROSITE" id="PS50053"/>
    </source>
</evidence>
<dbReference type="OrthoDB" id="419317at2759"/>
<dbReference type="SUPFAM" id="SSF54236">
    <property type="entry name" value="Ubiquitin-like"/>
    <property type="match status" value="1"/>
</dbReference>
<dbReference type="Proteomes" id="UP000572268">
    <property type="component" value="Unassembled WGS sequence"/>
</dbReference>
<dbReference type="EMBL" id="JABAHT010000162">
    <property type="protein sequence ID" value="KAF4662673.1"/>
    <property type="molecule type" value="Genomic_DNA"/>
</dbReference>
<evidence type="ECO:0000313" key="5">
    <source>
        <dbReference type="Proteomes" id="UP000572268"/>
    </source>
</evidence>
<proteinExistence type="predicted"/>
<dbReference type="Pfam" id="PF00240">
    <property type="entry name" value="ubiquitin"/>
    <property type="match status" value="1"/>
</dbReference>
<dbReference type="AlphaFoldDB" id="A0A7J6M9Q5"/>
<reference evidence="4 5" key="1">
    <citation type="submission" date="2020-04" db="EMBL/GenBank/DDBJ databases">
        <title>Perkinsus olseni comparative genomics.</title>
        <authorList>
            <person name="Bogema D.R."/>
        </authorList>
    </citation>
    <scope>NUCLEOTIDE SEQUENCE [LARGE SCALE GENOMIC DNA]</scope>
    <source>
        <strain evidence="2">ATCC PRA-179</strain>
        <strain evidence="3">ATCC PRA-31</strain>
    </source>
</reference>
<dbReference type="InterPro" id="IPR000626">
    <property type="entry name" value="Ubiquitin-like_dom"/>
</dbReference>
<feature type="domain" description="Ubiquitin-like" evidence="1">
    <location>
        <begin position="1"/>
        <end position="76"/>
    </location>
</feature>
<evidence type="ECO:0000313" key="4">
    <source>
        <dbReference type="Proteomes" id="UP000570595"/>
    </source>
</evidence>
<evidence type="ECO:0000313" key="3">
    <source>
        <dbReference type="EMBL" id="KAF4668322.1"/>
    </source>
</evidence>
<dbReference type="PROSITE" id="PS50053">
    <property type="entry name" value="UBIQUITIN_2"/>
    <property type="match status" value="1"/>
</dbReference>
<gene>
    <name evidence="3" type="ORF">FOL46_002052</name>
    <name evidence="2" type="ORF">FOZ61_002284</name>
</gene>
<dbReference type="Proteomes" id="UP000570595">
    <property type="component" value="Unassembled WGS sequence"/>
</dbReference>
<evidence type="ECO:0000313" key="2">
    <source>
        <dbReference type="EMBL" id="KAF4662673.1"/>
    </source>
</evidence>